<protein>
    <recommendedName>
        <fullName evidence="18">Chemotaxis protein</fullName>
    </recommendedName>
</protein>
<evidence type="ECO:0000259" key="15">
    <source>
        <dbReference type="PROSITE" id="PS50885"/>
    </source>
</evidence>
<keyword evidence="8 10" id="KW-0807">Transducer</keyword>
<gene>
    <name evidence="16" type="ORF">PS880_05978</name>
</gene>
<dbReference type="Pfam" id="PF00015">
    <property type="entry name" value="MCPsignal"/>
    <property type="match status" value="1"/>
</dbReference>
<evidence type="ECO:0000256" key="9">
    <source>
        <dbReference type="ARBA" id="ARBA00029447"/>
    </source>
</evidence>
<dbReference type="SMART" id="SM00091">
    <property type="entry name" value="PAS"/>
    <property type="match status" value="3"/>
</dbReference>
<comment type="similarity">
    <text evidence="9">Belongs to the methyl-accepting chemotaxis (MCP) protein family.</text>
</comment>
<proteinExistence type="inferred from homology"/>
<feature type="domain" description="PAC" evidence="14">
    <location>
        <begin position="105"/>
        <end position="157"/>
    </location>
</feature>
<keyword evidence="5" id="KW-0812">Transmembrane</keyword>
<organism evidence="16 17">
    <name type="scientific">Pseudomonas fluorescens</name>
    <dbReference type="NCBI Taxonomy" id="294"/>
    <lineage>
        <taxon>Bacteria</taxon>
        <taxon>Pseudomonadati</taxon>
        <taxon>Pseudomonadota</taxon>
        <taxon>Gammaproteobacteria</taxon>
        <taxon>Pseudomonadales</taxon>
        <taxon>Pseudomonadaceae</taxon>
        <taxon>Pseudomonas</taxon>
    </lineage>
</organism>
<evidence type="ECO:0008006" key="18">
    <source>
        <dbReference type="Google" id="ProtNLM"/>
    </source>
</evidence>
<dbReference type="Gene3D" id="1.20.120.1530">
    <property type="match status" value="1"/>
</dbReference>
<dbReference type="CDD" id="cd00130">
    <property type="entry name" value="PAS"/>
    <property type="match status" value="3"/>
</dbReference>
<dbReference type="InterPro" id="IPR013655">
    <property type="entry name" value="PAS_fold_3"/>
</dbReference>
<evidence type="ECO:0000256" key="6">
    <source>
        <dbReference type="ARBA" id="ARBA00022989"/>
    </source>
</evidence>
<dbReference type="GO" id="GO:0004888">
    <property type="term" value="F:transmembrane signaling receptor activity"/>
    <property type="evidence" value="ECO:0007669"/>
    <property type="project" value="InterPro"/>
</dbReference>
<evidence type="ECO:0000256" key="1">
    <source>
        <dbReference type="ARBA" id="ARBA00004651"/>
    </source>
</evidence>
<name>A0A5E7QDL8_PSEFL</name>
<feature type="region of interest" description="Disordered" evidence="11">
    <location>
        <begin position="589"/>
        <end position="615"/>
    </location>
</feature>
<evidence type="ECO:0000256" key="10">
    <source>
        <dbReference type="PROSITE-ProRule" id="PRU00284"/>
    </source>
</evidence>
<evidence type="ECO:0000256" key="5">
    <source>
        <dbReference type="ARBA" id="ARBA00022692"/>
    </source>
</evidence>
<dbReference type="NCBIfam" id="TIGR00229">
    <property type="entry name" value="sensory_box"/>
    <property type="match status" value="3"/>
</dbReference>
<dbReference type="InterPro" id="IPR000700">
    <property type="entry name" value="PAS-assoc_C"/>
</dbReference>
<keyword evidence="4" id="KW-0145">Chemotaxis</keyword>
<evidence type="ECO:0000256" key="4">
    <source>
        <dbReference type="ARBA" id="ARBA00022500"/>
    </source>
</evidence>
<keyword evidence="2" id="KW-1003">Cell membrane</keyword>
<dbReference type="PROSITE" id="PS50113">
    <property type="entry name" value="PAC"/>
    <property type="match status" value="3"/>
</dbReference>
<evidence type="ECO:0000256" key="7">
    <source>
        <dbReference type="ARBA" id="ARBA00023136"/>
    </source>
</evidence>
<dbReference type="EMBL" id="CABVIH010000045">
    <property type="protein sequence ID" value="VVP58937.1"/>
    <property type="molecule type" value="Genomic_DNA"/>
</dbReference>
<keyword evidence="6" id="KW-1133">Transmembrane helix</keyword>
<dbReference type="PROSITE" id="PS50885">
    <property type="entry name" value="HAMP"/>
    <property type="match status" value="2"/>
</dbReference>
<dbReference type="GO" id="GO:0006935">
    <property type="term" value="P:chemotaxis"/>
    <property type="evidence" value="ECO:0007669"/>
    <property type="project" value="UniProtKB-KW"/>
</dbReference>
<dbReference type="OrthoDB" id="9765776at2"/>
<dbReference type="GO" id="GO:0005886">
    <property type="term" value="C:plasma membrane"/>
    <property type="evidence" value="ECO:0007669"/>
    <property type="project" value="UniProtKB-SubCell"/>
</dbReference>
<feature type="region of interest" description="Disordered" evidence="11">
    <location>
        <begin position="561"/>
        <end position="580"/>
    </location>
</feature>
<dbReference type="InterPro" id="IPR035965">
    <property type="entry name" value="PAS-like_dom_sf"/>
</dbReference>
<dbReference type="SMART" id="SM00283">
    <property type="entry name" value="MA"/>
    <property type="match status" value="1"/>
</dbReference>
<evidence type="ECO:0000259" key="12">
    <source>
        <dbReference type="PROSITE" id="PS50111"/>
    </source>
</evidence>
<feature type="domain" description="PAC" evidence="14">
    <location>
        <begin position="349"/>
        <end position="401"/>
    </location>
</feature>
<dbReference type="InterPro" id="IPR001610">
    <property type="entry name" value="PAC"/>
</dbReference>
<dbReference type="PANTHER" id="PTHR43531">
    <property type="entry name" value="PROTEIN ICFG"/>
    <property type="match status" value="1"/>
</dbReference>
<evidence type="ECO:0000256" key="8">
    <source>
        <dbReference type="ARBA" id="ARBA00023224"/>
    </source>
</evidence>
<evidence type="ECO:0000256" key="3">
    <source>
        <dbReference type="ARBA" id="ARBA00022481"/>
    </source>
</evidence>
<evidence type="ECO:0000259" key="13">
    <source>
        <dbReference type="PROSITE" id="PS50112"/>
    </source>
</evidence>
<dbReference type="PRINTS" id="PR00260">
    <property type="entry name" value="CHEMTRNSDUCR"/>
</dbReference>
<dbReference type="InterPro" id="IPR051310">
    <property type="entry name" value="MCP_chemotaxis"/>
</dbReference>
<feature type="domain" description="HAMP" evidence="15">
    <location>
        <begin position="488"/>
        <end position="540"/>
    </location>
</feature>
<feature type="region of interest" description="Disordered" evidence="11">
    <location>
        <begin position="780"/>
        <end position="806"/>
    </location>
</feature>
<feature type="region of interest" description="Disordered" evidence="11">
    <location>
        <begin position="744"/>
        <end position="765"/>
    </location>
</feature>
<dbReference type="Proteomes" id="UP000375525">
    <property type="component" value="Unassembled WGS sequence"/>
</dbReference>
<dbReference type="PROSITE" id="PS50111">
    <property type="entry name" value="CHEMOTAXIS_TRANSDUC_2"/>
    <property type="match status" value="1"/>
</dbReference>
<dbReference type="InterPro" id="IPR000014">
    <property type="entry name" value="PAS"/>
</dbReference>
<sequence>MNQANPSLINRLINRFSHNQEDRLKEQALLSDLKGQIDAINKAQAVIEFTLDGKVLHANDNFLNTLGYTLAEIQGQHHSLFVDPAYSACTEYRLFWDKLGRGEFDAGEYKRIGKGGKEIWIQASYNPIMDMNGKPFKVVKYATDITQSKLQTADFAGQLGAIGKAQAVIEFSLDGKILHANDNFLNTLGYTLAEIQGQHHSLFADPVYRASPEYRLFWDKLGRGEFDAGEYKRIGKGGKEVWIQASYNPIMDMNGKPFKVVKYATDVTQSKLQAADFAGQLNAIGKAQAVIEFSLDGKILHANDNFLNTLGYTLAEIKGQHHSMFADPVYRASPEYRVFWDKLGRGEFDAGEYKRIGKGGKEVWIQASYNPILDMNGQPFKVVKYATDVTAQVNANNMLVQAVEQAQQVTSAAKDGDLTQRIPLEGKSGPILALCAGVNTLMETTGVIFSDVGRLFGAMSKGDLGQRITREYSGVFGQVKDDANASCDALSNVIEDVSRVFSGLANGDLGQRITRESMGIFAQVKDDANSTAEKLTTIIEDVSAAADALVTASEQVSATAQSMSQATSEQAASVEETSASIEQMSASINQNTENAKVTDGMASKASKEATEGGESVQQTVAAMKQIAQRIGIIDDIAYQTNLLALNAAIEAARAGEHGKGFAVVAAEVRKLAERSQVAAQEIGQLSSSSVEMAEKAGKLLNEMLPSINKTSDLVQEISAASEEQSSGVAQINTAMTQLNQITQQNASSSEELAATAEEMSSQAEQLQQAMSFFNRDSVVSDTPHKAVAHRTQVSGKKPVQPPKHMPHRAATHYAAGSAAEAEFTRF</sequence>
<dbReference type="SUPFAM" id="SSF55785">
    <property type="entry name" value="PYP-like sensor domain (PAS domain)"/>
    <property type="match status" value="3"/>
</dbReference>
<comment type="subcellular location">
    <subcellularLocation>
        <location evidence="1">Cell membrane</location>
        <topology evidence="1">Multi-pass membrane protein</topology>
    </subcellularLocation>
</comment>
<reference evidence="16 17" key="1">
    <citation type="submission" date="2019-09" db="EMBL/GenBank/DDBJ databases">
        <authorList>
            <person name="Chandra G."/>
            <person name="Truman W A."/>
        </authorList>
    </citation>
    <scope>NUCLEOTIDE SEQUENCE [LARGE SCALE GENOMIC DNA]</scope>
    <source>
        <strain evidence="16">PS880</strain>
    </source>
</reference>
<dbReference type="InterPro" id="IPR003660">
    <property type="entry name" value="HAMP_dom"/>
</dbReference>
<accession>A0A5E7QDL8</accession>
<dbReference type="InterPro" id="IPR004090">
    <property type="entry name" value="Chemotax_Me-accpt_rcpt"/>
</dbReference>
<dbReference type="Gene3D" id="1.10.287.950">
    <property type="entry name" value="Methyl-accepting chemotaxis protein"/>
    <property type="match status" value="1"/>
</dbReference>
<feature type="domain" description="PAS" evidence="13">
    <location>
        <begin position="168"/>
        <end position="198"/>
    </location>
</feature>
<dbReference type="AlphaFoldDB" id="A0A5E7QDL8"/>
<evidence type="ECO:0000256" key="2">
    <source>
        <dbReference type="ARBA" id="ARBA00022475"/>
    </source>
</evidence>
<feature type="domain" description="Methyl-accepting transducer" evidence="12">
    <location>
        <begin position="545"/>
        <end position="760"/>
    </location>
</feature>
<feature type="compositionally biased region" description="Low complexity" evidence="11">
    <location>
        <begin position="561"/>
        <end position="573"/>
    </location>
</feature>
<feature type="compositionally biased region" description="Low complexity" evidence="11">
    <location>
        <begin position="746"/>
        <end position="761"/>
    </location>
</feature>
<dbReference type="InterPro" id="IPR004089">
    <property type="entry name" value="MCPsignal_dom"/>
</dbReference>
<dbReference type="FunFam" id="1.10.287.950:FF:000001">
    <property type="entry name" value="Methyl-accepting chemotaxis sensory transducer"/>
    <property type="match status" value="1"/>
</dbReference>
<dbReference type="GO" id="GO:0007165">
    <property type="term" value="P:signal transduction"/>
    <property type="evidence" value="ECO:0007669"/>
    <property type="project" value="UniProtKB-KW"/>
</dbReference>
<evidence type="ECO:0000256" key="11">
    <source>
        <dbReference type="SAM" id="MobiDB-lite"/>
    </source>
</evidence>
<dbReference type="Gene3D" id="3.30.450.20">
    <property type="entry name" value="PAS domain"/>
    <property type="match status" value="3"/>
</dbReference>
<feature type="domain" description="HAMP" evidence="15">
    <location>
        <begin position="397"/>
        <end position="450"/>
    </location>
</feature>
<evidence type="ECO:0000259" key="14">
    <source>
        <dbReference type="PROSITE" id="PS50113"/>
    </source>
</evidence>
<feature type="domain" description="PAC" evidence="14">
    <location>
        <begin position="227"/>
        <end position="279"/>
    </location>
</feature>
<keyword evidence="3" id="KW-0488">Methylation</keyword>
<dbReference type="SMART" id="SM00086">
    <property type="entry name" value="PAC"/>
    <property type="match status" value="3"/>
</dbReference>
<dbReference type="PANTHER" id="PTHR43531:SF11">
    <property type="entry name" value="METHYL-ACCEPTING CHEMOTAXIS PROTEIN 3"/>
    <property type="match status" value="1"/>
</dbReference>
<evidence type="ECO:0000313" key="17">
    <source>
        <dbReference type="Proteomes" id="UP000375525"/>
    </source>
</evidence>
<dbReference type="SUPFAM" id="SSF58104">
    <property type="entry name" value="Methyl-accepting chemotaxis protein (MCP) signaling domain"/>
    <property type="match status" value="1"/>
</dbReference>
<dbReference type="PROSITE" id="PS50112">
    <property type="entry name" value="PAS"/>
    <property type="match status" value="1"/>
</dbReference>
<keyword evidence="7" id="KW-0472">Membrane</keyword>
<dbReference type="CDD" id="cd11386">
    <property type="entry name" value="MCP_signal"/>
    <property type="match status" value="1"/>
</dbReference>
<evidence type="ECO:0000313" key="16">
    <source>
        <dbReference type="EMBL" id="VVP58937.1"/>
    </source>
</evidence>
<dbReference type="Pfam" id="PF08447">
    <property type="entry name" value="PAS_3"/>
    <property type="match status" value="3"/>
</dbReference>